<evidence type="ECO:0000313" key="3">
    <source>
        <dbReference type="Proteomes" id="UP000076447"/>
    </source>
</evidence>
<dbReference type="CDD" id="cd07043">
    <property type="entry name" value="STAS_anti-anti-sigma_factors"/>
    <property type="match status" value="1"/>
</dbReference>
<dbReference type="AlphaFoldDB" id="A0A161YJJ5"/>
<dbReference type="OrthoDB" id="4949549at2"/>
<accession>A0A161YJJ5</accession>
<dbReference type="Proteomes" id="UP000076447">
    <property type="component" value="Unassembled WGS sequence"/>
</dbReference>
<protein>
    <submittedName>
        <fullName evidence="2">STAS domain protein</fullName>
    </submittedName>
</protein>
<dbReference type="InterPro" id="IPR036513">
    <property type="entry name" value="STAS_dom_sf"/>
</dbReference>
<comment type="caution">
    <text evidence="2">The sequence shown here is derived from an EMBL/GenBank/DDBJ whole genome shotgun (WGS) entry which is preliminary data.</text>
</comment>
<feature type="domain" description="STAS" evidence="1">
    <location>
        <begin position="25"/>
        <end position="117"/>
    </location>
</feature>
<organism evidence="2 3">
    <name type="scientific">Oerskovia enterophila</name>
    <dbReference type="NCBI Taxonomy" id="43678"/>
    <lineage>
        <taxon>Bacteria</taxon>
        <taxon>Bacillati</taxon>
        <taxon>Actinomycetota</taxon>
        <taxon>Actinomycetes</taxon>
        <taxon>Micrococcales</taxon>
        <taxon>Cellulomonadaceae</taxon>
        <taxon>Oerskovia</taxon>
    </lineage>
</organism>
<dbReference type="InterPro" id="IPR002645">
    <property type="entry name" value="STAS_dom"/>
</dbReference>
<dbReference type="SUPFAM" id="SSF52091">
    <property type="entry name" value="SpoIIaa-like"/>
    <property type="match status" value="1"/>
</dbReference>
<gene>
    <name evidence="2" type="ORF">OJAG_07790</name>
</gene>
<reference evidence="2 3" key="1">
    <citation type="submission" date="2016-01" db="EMBL/GenBank/DDBJ databases">
        <title>Genome sequence of Oerskovia enterophila VJag, an agar and cellulose degrading bacterium.</title>
        <authorList>
            <person name="Poehlein A."/>
            <person name="Jag V."/>
            <person name="Bengelsdorf F."/>
            <person name="Duerre P."/>
            <person name="Daniel R."/>
        </authorList>
    </citation>
    <scope>NUCLEOTIDE SEQUENCE [LARGE SCALE GENOMIC DNA]</scope>
    <source>
        <strain evidence="2 3">VJag</strain>
    </source>
</reference>
<dbReference type="Pfam" id="PF01740">
    <property type="entry name" value="STAS"/>
    <property type="match status" value="1"/>
</dbReference>
<dbReference type="EMBL" id="LRIE01000049">
    <property type="protein sequence ID" value="KZM36518.1"/>
    <property type="molecule type" value="Genomic_DNA"/>
</dbReference>
<name>A0A161YJJ5_9CELL</name>
<dbReference type="Gene3D" id="3.30.750.24">
    <property type="entry name" value="STAS domain"/>
    <property type="match status" value="1"/>
</dbReference>
<evidence type="ECO:0000313" key="2">
    <source>
        <dbReference type="EMBL" id="KZM36518.1"/>
    </source>
</evidence>
<dbReference type="PROSITE" id="PS50801">
    <property type="entry name" value="STAS"/>
    <property type="match status" value="1"/>
</dbReference>
<evidence type="ECO:0000259" key="1">
    <source>
        <dbReference type="PROSITE" id="PS50801"/>
    </source>
</evidence>
<sequence length="122" mass="12219">MATIVSAPDLTLTHPVTSIDLPSGGRLDAAAVLSLRGPVAKAVADGPVLVLLDVSGVDGVSPSGIAGLLDLLRVVRSRGGDLRIFGASTAVQHAFTALGLDAVARVYGGHDEARGLLASRAS</sequence>
<proteinExistence type="predicted"/>
<dbReference type="PATRIC" id="fig|43678.3.peg.817"/>
<dbReference type="STRING" id="43678.OJAG_07790"/>
<dbReference type="RefSeq" id="WP_068707243.1">
    <property type="nucleotide sequence ID" value="NZ_LRIE01000049.1"/>
</dbReference>